<dbReference type="GO" id="GO:0005249">
    <property type="term" value="F:voltage-gated potassium channel activity"/>
    <property type="evidence" value="ECO:0007669"/>
    <property type="project" value="InterPro"/>
</dbReference>
<evidence type="ECO:0000256" key="4">
    <source>
        <dbReference type="ARBA" id="ARBA00022958"/>
    </source>
</evidence>
<dbReference type="PROSITE" id="PS51490">
    <property type="entry name" value="KHA"/>
    <property type="match status" value="1"/>
</dbReference>
<keyword evidence="1" id="KW-0633">Potassium transport</keyword>
<keyword evidence="6" id="KW-0812">Transmembrane</keyword>
<accession>A0A151R8B4</accession>
<dbReference type="Gene3D" id="1.10.287.630">
    <property type="entry name" value="Helix hairpin bin"/>
    <property type="match status" value="1"/>
</dbReference>
<keyword evidence="6" id="KW-1133">Transmembrane helix</keyword>
<dbReference type="Pfam" id="PF11834">
    <property type="entry name" value="KHA"/>
    <property type="match status" value="1"/>
</dbReference>
<evidence type="ECO:0000256" key="2">
    <source>
        <dbReference type="ARBA" id="ARBA00022826"/>
    </source>
</evidence>
<evidence type="ECO:0000313" key="9">
    <source>
        <dbReference type="EMBL" id="KYP38749.1"/>
    </source>
</evidence>
<evidence type="ECO:0000256" key="3">
    <source>
        <dbReference type="ARBA" id="ARBA00022882"/>
    </source>
</evidence>
<dbReference type="InterPro" id="IPR014710">
    <property type="entry name" value="RmlC-like_jellyroll"/>
</dbReference>
<proteinExistence type="predicted"/>
<dbReference type="AlphaFoldDB" id="A0A151R8B4"/>
<gene>
    <name evidence="9" type="ORF">KK1_039974</name>
</gene>
<keyword evidence="2" id="KW-0631">Potassium channel</keyword>
<dbReference type="PANTHER" id="PTHR45743">
    <property type="entry name" value="POTASSIUM CHANNEL AKT1"/>
    <property type="match status" value="1"/>
</dbReference>
<evidence type="ECO:0000256" key="1">
    <source>
        <dbReference type="ARBA" id="ARBA00022538"/>
    </source>
</evidence>
<evidence type="ECO:0000313" key="10">
    <source>
        <dbReference type="Proteomes" id="UP000075243"/>
    </source>
</evidence>
<dbReference type="PANTHER" id="PTHR45743:SF37">
    <property type="entry name" value="POTASSIUM CHANNEL"/>
    <property type="match status" value="1"/>
</dbReference>
<feature type="domain" description="KHA" evidence="8">
    <location>
        <begin position="154"/>
        <end position="233"/>
    </location>
</feature>
<keyword evidence="5 9" id="KW-0407">Ion channel</keyword>
<dbReference type="GO" id="GO:0034702">
    <property type="term" value="C:monoatomic ion channel complex"/>
    <property type="evidence" value="ECO:0007669"/>
    <property type="project" value="UniProtKB-KW"/>
</dbReference>
<dbReference type="EMBL" id="KQ483969">
    <property type="protein sequence ID" value="KYP38749.1"/>
    <property type="molecule type" value="Genomic_DNA"/>
</dbReference>
<keyword evidence="6" id="KW-0472">Membrane</keyword>
<dbReference type="PROSITE" id="PS50042">
    <property type="entry name" value="CNMP_BINDING_3"/>
    <property type="match status" value="1"/>
</dbReference>
<evidence type="ECO:0000256" key="6">
    <source>
        <dbReference type="SAM" id="Phobius"/>
    </source>
</evidence>
<evidence type="ECO:0000259" key="7">
    <source>
        <dbReference type="PROSITE" id="PS50042"/>
    </source>
</evidence>
<dbReference type="InterPro" id="IPR018490">
    <property type="entry name" value="cNMP-bd_dom_sf"/>
</dbReference>
<dbReference type="Gramene" id="C.cajan_38529.t">
    <property type="protein sequence ID" value="C.cajan_38529.t"/>
    <property type="gene ID" value="C.cajan_38529"/>
</dbReference>
<keyword evidence="3" id="KW-0851">Voltage-gated channel</keyword>
<name>A0A151R8B4_CAJCA</name>
<reference evidence="9" key="1">
    <citation type="journal article" date="2012" name="Nat. Biotechnol.">
        <title>Draft genome sequence of pigeonpea (Cajanus cajan), an orphan legume crop of resource-poor farmers.</title>
        <authorList>
            <person name="Varshney R.K."/>
            <person name="Chen W."/>
            <person name="Li Y."/>
            <person name="Bharti A.K."/>
            <person name="Saxena R.K."/>
            <person name="Schlueter J.A."/>
            <person name="Donoghue M.T."/>
            <person name="Azam S."/>
            <person name="Fan G."/>
            <person name="Whaley A.M."/>
            <person name="Farmer A.D."/>
            <person name="Sheridan J."/>
            <person name="Iwata A."/>
            <person name="Tuteja R."/>
            <person name="Penmetsa R.V."/>
            <person name="Wu W."/>
            <person name="Upadhyaya H.D."/>
            <person name="Yang S.P."/>
            <person name="Shah T."/>
            <person name="Saxena K.B."/>
            <person name="Michael T."/>
            <person name="McCombie W.R."/>
            <person name="Yang B."/>
            <person name="Zhang G."/>
            <person name="Yang H."/>
            <person name="Wang J."/>
            <person name="Spillane C."/>
            <person name="Cook D.R."/>
            <person name="May G.D."/>
            <person name="Xu X."/>
            <person name="Jackson S.A."/>
        </authorList>
    </citation>
    <scope>NUCLEOTIDE SEQUENCE [LARGE SCALE GENOMIC DNA]</scope>
</reference>
<evidence type="ECO:0000259" key="8">
    <source>
        <dbReference type="PROSITE" id="PS51490"/>
    </source>
</evidence>
<keyword evidence="4" id="KW-0630">Potassium</keyword>
<dbReference type="SUPFAM" id="SSF51206">
    <property type="entry name" value="cAMP-binding domain-like"/>
    <property type="match status" value="1"/>
</dbReference>
<dbReference type="Proteomes" id="UP000075243">
    <property type="component" value="Unassembled WGS sequence"/>
</dbReference>
<dbReference type="Gene3D" id="2.60.120.10">
    <property type="entry name" value="Jelly Rolls"/>
    <property type="match status" value="1"/>
</dbReference>
<dbReference type="InterPro" id="IPR045319">
    <property type="entry name" value="KAT/AKT"/>
</dbReference>
<keyword evidence="3" id="KW-0406">Ion transport</keyword>
<evidence type="ECO:0000256" key="5">
    <source>
        <dbReference type="ARBA" id="ARBA00023303"/>
    </source>
</evidence>
<dbReference type="STRING" id="3821.A0A151R8B4"/>
<feature type="domain" description="Cyclic nucleotide-binding" evidence="7">
    <location>
        <begin position="104"/>
        <end position="148"/>
    </location>
</feature>
<feature type="transmembrane region" description="Helical" evidence="6">
    <location>
        <begin position="6"/>
        <end position="27"/>
    </location>
</feature>
<sequence>MLFDIAYMLFNLGLTSYIIGNMTNLVVHWTSRTRNFRATVKAASEFASRNHLPHRIQDQMLSHICLRFKTEGLKLQEPLNDLPKAVRSSIAHHLFFPVVQKVYLLQGVSLDFLFQMVSVMVAEYFPPKEDVILQNESSTELYVWFQGQWHPKKIVTVHLLHGCKSTTRGHHGKLIILPDTVEELLKISAEKFGGFDLTKVINTQNAEIDDINIIRDGDRLFLLCSDNEIEFMM</sequence>
<protein>
    <submittedName>
        <fullName evidence="9">Potassium channel KAT1</fullName>
    </submittedName>
</protein>
<keyword evidence="10" id="KW-1185">Reference proteome</keyword>
<keyword evidence="3" id="KW-0813">Transport</keyword>
<dbReference type="InterPro" id="IPR021789">
    <property type="entry name" value="KHA_dom"/>
</dbReference>
<organism evidence="9 10">
    <name type="scientific">Cajanus cajan</name>
    <name type="common">Pigeon pea</name>
    <name type="synonym">Cajanus indicus</name>
    <dbReference type="NCBI Taxonomy" id="3821"/>
    <lineage>
        <taxon>Eukaryota</taxon>
        <taxon>Viridiplantae</taxon>
        <taxon>Streptophyta</taxon>
        <taxon>Embryophyta</taxon>
        <taxon>Tracheophyta</taxon>
        <taxon>Spermatophyta</taxon>
        <taxon>Magnoliopsida</taxon>
        <taxon>eudicotyledons</taxon>
        <taxon>Gunneridae</taxon>
        <taxon>Pentapetalae</taxon>
        <taxon>rosids</taxon>
        <taxon>fabids</taxon>
        <taxon>Fabales</taxon>
        <taxon>Fabaceae</taxon>
        <taxon>Papilionoideae</taxon>
        <taxon>50 kb inversion clade</taxon>
        <taxon>NPAAA clade</taxon>
        <taxon>indigoferoid/millettioid clade</taxon>
        <taxon>Phaseoleae</taxon>
        <taxon>Cajanus</taxon>
    </lineage>
</organism>
<dbReference type="InterPro" id="IPR000595">
    <property type="entry name" value="cNMP-bd_dom"/>
</dbReference>